<name>A0ABM7NSI5_9VIRU</name>
<dbReference type="Proteomes" id="UP001321479">
    <property type="component" value="Segment"/>
</dbReference>
<dbReference type="GeneID" id="80558318"/>
<dbReference type="RefSeq" id="YP_010841721.1">
    <property type="nucleotide sequence ID" value="NC_079139.1"/>
</dbReference>
<organism evidence="1 2">
    <name type="scientific">Cotonvirus japonicus</name>
    <dbReference type="NCBI Taxonomy" id="2811091"/>
    <lineage>
        <taxon>Viruses</taxon>
        <taxon>Varidnaviria</taxon>
        <taxon>Bamfordvirae</taxon>
        <taxon>Nucleocytoviricota</taxon>
        <taxon>Megaviricetes</taxon>
        <taxon>Imitervirales</taxon>
        <taxon>Mimiviridae</taxon>
        <taxon>Megamimivirinae</taxon>
        <taxon>Cotonvirus</taxon>
        <taxon>Cotonvirus japonicum</taxon>
    </lineage>
</organism>
<keyword evidence="2" id="KW-1185">Reference proteome</keyword>
<reference evidence="1 2" key="1">
    <citation type="submission" date="2021-02" db="EMBL/GenBank/DDBJ databases">
        <title>Cotonvirus japonicus, which uses Golgi apparatus of host cells for its virion factory, phylogenetically links tailed tupanvirus and icosahedral mimivirus.</title>
        <authorList>
            <person name="Takahashi H."/>
            <person name="Fukaya S."/>
            <person name="Song C."/>
            <person name="Murata K."/>
            <person name="Takemura M."/>
        </authorList>
    </citation>
    <scope>NUCLEOTIDE SEQUENCE [LARGE SCALE GENOMIC DNA]</scope>
</reference>
<dbReference type="EMBL" id="AP024483">
    <property type="protein sequence ID" value="BCS83113.1"/>
    <property type="molecule type" value="Genomic_DNA"/>
</dbReference>
<proteinExistence type="predicted"/>
<sequence>MSLKLFNGIFNDGGIENKIKILIDLNCCQKYATKIYINDEISEAIITPEIFDIDGYQFNIMVEQIKNETIIFGKEIPNIYYQFLPCVSKSHKYFVLTDKKYKFD</sequence>
<protein>
    <submittedName>
        <fullName evidence="1">ORFan, which is homologous to Satyrvirus sp</fullName>
    </submittedName>
</protein>
<evidence type="ECO:0000313" key="1">
    <source>
        <dbReference type="EMBL" id="BCS83113.1"/>
    </source>
</evidence>
<evidence type="ECO:0000313" key="2">
    <source>
        <dbReference type="Proteomes" id="UP001321479"/>
    </source>
</evidence>
<accession>A0ABM7NSI5</accession>